<accession>M7AZC2</accession>
<keyword evidence="2" id="KW-1185">Reference proteome</keyword>
<gene>
    <name evidence="1" type="ORF">UY3_11957</name>
</gene>
<protein>
    <submittedName>
        <fullName evidence="1">Uncharacterized protein</fullName>
    </submittedName>
</protein>
<dbReference type="EMBL" id="KB547685">
    <property type="protein sequence ID" value="EMP30896.1"/>
    <property type="molecule type" value="Genomic_DNA"/>
</dbReference>
<sequence>MPKFAGSLQEHAKKGFKALVDEGTAAARAALQAALDTADMAARSMAFAVSMRRETQNSLQDLPFDSKALFAEQTDVKLQDLKDSHMTLKTLGLYVLAPGQDQTQTTTGPQSGHPLQI</sequence>
<evidence type="ECO:0000313" key="1">
    <source>
        <dbReference type="EMBL" id="EMP30896.1"/>
    </source>
</evidence>
<dbReference type="Proteomes" id="UP000031443">
    <property type="component" value="Unassembled WGS sequence"/>
</dbReference>
<proteinExistence type="predicted"/>
<dbReference type="AlphaFoldDB" id="M7AZC2"/>
<name>M7AZC2_CHEMY</name>
<evidence type="ECO:0000313" key="2">
    <source>
        <dbReference type="Proteomes" id="UP000031443"/>
    </source>
</evidence>
<dbReference type="Gene3D" id="1.10.287.3160">
    <property type="match status" value="1"/>
</dbReference>
<organism evidence="1 2">
    <name type="scientific">Chelonia mydas</name>
    <name type="common">Green sea-turtle</name>
    <name type="synonym">Chelonia agassizi</name>
    <dbReference type="NCBI Taxonomy" id="8469"/>
    <lineage>
        <taxon>Eukaryota</taxon>
        <taxon>Metazoa</taxon>
        <taxon>Chordata</taxon>
        <taxon>Craniata</taxon>
        <taxon>Vertebrata</taxon>
        <taxon>Euteleostomi</taxon>
        <taxon>Archelosauria</taxon>
        <taxon>Testudinata</taxon>
        <taxon>Testudines</taxon>
        <taxon>Cryptodira</taxon>
        <taxon>Durocryptodira</taxon>
        <taxon>Americhelydia</taxon>
        <taxon>Chelonioidea</taxon>
        <taxon>Cheloniidae</taxon>
        <taxon>Chelonia</taxon>
    </lineage>
</organism>
<reference evidence="2" key="1">
    <citation type="journal article" date="2013" name="Nat. Genet.">
        <title>The draft genomes of soft-shell turtle and green sea turtle yield insights into the development and evolution of the turtle-specific body plan.</title>
        <authorList>
            <person name="Wang Z."/>
            <person name="Pascual-Anaya J."/>
            <person name="Zadissa A."/>
            <person name="Li W."/>
            <person name="Niimura Y."/>
            <person name="Huang Z."/>
            <person name="Li C."/>
            <person name="White S."/>
            <person name="Xiong Z."/>
            <person name="Fang D."/>
            <person name="Wang B."/>
            <person name="Ming Y."/>
            <person name="Chen Y."/>
            <person name="Zheng Y."/>
            <person name="Kuraku S."/>
            <person name="Pignatelli M."/>
            <person name="Herrero J."/>
            <person name="Beal K."/>
            <person name="Nozawa M."/>
            <person name="Li Q."/>
            <person name="Wang J."/>
            <person name="Zhang H."/>
            <person name="Yu L."/>
            <person name="Shigenobu S."/>
            <person name="Wang J."/>
            <person name="Liu J."/>
            <person name="Flicek P."/>
            <person name="Searle S."/>
            <person name="Wang J."/>
            <person name="Kuratani S."/>
            <person name="Yin Y."/>
            <person name="Aken B."/>
            <person name="Zhang G."/>
            <person name="Irie N."/>
        </authorList>
    </citation>
    <scope>NUCLEOTIDE SEQUENCE [LARGE SCALE GENOMIC DNA]</scope>
</reference>